<evidence type="ECO:0000256" key="6">
    <source>
        <dbReference type="SAM" id="Phobius"/>
    </source>
</evidence>
<keyword evidence="8" id="KW-1185">Reference proteome</keyword>
<dbReference type="Proteomes" id="UP000248745">
    <property type="component" value="Unassembled WGS sequence"/>
</dbReference>
<evidence type="ECO:0000256" key="1">
    <source>
        <dbReference type="ARBA" id="ARBA00004651"/>
    </source>
</evidence>
<dbReference type="Pfam" id="PF06146">
    <property type="entry name" value="PsiE"/>
    <property type="match status" value="1"/>
</dbReference>
<sequence length="159" mass="18586">MTIDKFYKKFEQLISNILLGLGMFFVLFQTLELFWETLLRLVTRIPKFDFDYNPEQGRELIILFFNVLLTLEIVETIRVFKQHHETKIRVILLVCLIAVSRKILMTDATHGTPEQDTGTAILLFSLSAGYFLVTRSLSKKDRELEEKLDAIEPEEKEKS</sequence>
<evidence type="ECO:0000256" key="3">
    <source>
        <dbReference type="ARBA" id="ARBA00022692"/>
    </source>
</evidence>
<dbReference type="InterPro" id="IPR020948">
    <property type="entry name" value="P_starv_induced_PsiE-like"/>
</dbReference>
<comment type="caution">
    <text evidence="7">The sequence shown here is derived from an EMBL/GenBank/DDBJ whole genome shotgun (WGS) entry which is preliminary data.</text>
</comment>
<evidence type="ECO:0000313" key="8">
    <source>
        <dbReference type="Proteomes" id="UP000248745"/>
    </source>
</evidence>
<evidence type="ECO:0008006" key="9">
    <source>
        <dbReference type="Google" id="ProtNLM"/>
    </source>
</evidence>
<proteinExistence type="predicted"/>
<dbReference type="EMBL" id="QKTW01000019">
    <property type="protein sequence ID" value="PZF72109.1"/>
    <property type="molecule type" value="Genomic_DNA"/>
</dbReference>
<gene>
    <name evidence="7" type="ORF">DN068_14335</name>
</gene>
<organism evidence="7 8">
    <name type="scientific">Taibaiella soli</name>
    <dbReference type="NCBI Taxonomy" id="1649169"/>
    <lineage>
        <taxon>Bacteria</taxon>
        <taxon>Pseudomonadati</taxon>
        <taxon>Bacteroidota</taxon>
        <taxon>Chitinophagia</taxon>
        <taxon>Chitinophagales</taxon>
        <taxon>Chitinophagaceae</taxon>
        <taxon>Taibaiella</taxon>
    </lineage>
</organism>
<evidence type="ECO:0000313" key="7">
    <source>
        <dbReference type="EMBL" id="PZF72109.1"/>
    </source>
</evidence>
<dbReference type="RefSeq" id="WP_110999624.1">
    <property type="nucleotide sequence ID" value="NZ_QKTW01000019.1"/>
</dbReference>
<feature type="transmembrane region" description="Helical" evidence="6">
    <location>
        <begin position="12"/>
        <end position="31"/>
    </location>
</feature>
<keyword evidence="3 6" id="KW-0812">Transmembrane</keyword>
<keyword evidence="4 6" id="KW-1133">Transmembrane helix</keyword>
<evidence type="ECO:0000256" key="2">
    <source>
        <dbReference type="ARBA" id="ARBA00022475"/>
    </source>
</evidence>
<dbReference type="AlphaFoldDB" id="A0A2W2B783"/>
<evidence type="ECO:0000256" key="4">
    <source>
        <dbReference type="ARBA" id="ARBA00022989"/>
    </source>
</evidence>
<name>A0A2W2B783_9BACT</name>
<keyword evidence="2" id="KW-1003">Cell membrane</keyword>
<dbReference type="GO" id="GO:0005886">
    <property type="term" value="C:plasma membrane"/>
    <property type="evidence" value="ECO:0007669"/>
    <property type="project" value="UniProtKB-SubCell"/>
</dbReference>
<dbReference type="OrthoDB" id="680518at2"/>
<comment type="subcellular location">
    <subcellularLocation>
        <location evidence="1">Cell membrane</location>
        <topology evidence="1">Multi-pass membrane protein</topology>
    </subcellularLocation>
</comment>
<keyword evidence="5 6" id="KW-0472">Membrane</keyword>
<protein>
    <recommendedName>
        <fullName evidence="9">Phosphate-starvation-inducible E-like protein</fullName>
    </recommendedName>
</protein>
<evidence type="ECO:0000256" key="5">
    <source>
        <dbReference type="ARBA" id="ARBA00023136"/>
    </source>
</evidence>
<accession>A0A2W2B783</accession>
<reference evidence="7 8" key="1">
    <citation type="submission" date="2018-06" db="EMBL/GenBank/DDBJ databases">
        <title>Mucibacter soli gen. nov., sp. nov., a new member of the family Chitinophagaceae producing mucin.</title>
        <authorList>
            <person name="Kim M.-K."/>
            <person name="Park S."/>
            <person name="Kim T.-S."/>
            <person name="Joung Y."/>
            <person name="Han J.-H."/>
            <person name="Kim S.B."/>
        </authorList>
    </citation>
    <scope>NUCLEOTIDE SEQUENCE [LARGE SCALE GENOMIC DNA]</scope>
    <source>
        <strain evidence="7 8">R1-15</strain>
    </source>
</reference>